<protein>
    <submittedName>
        <fullName evidence="2">Uncharacterized protein</fullName>
    </submittedName>
</protein>
<dbReference type="AlphaFoldDB" id="A0AAF0TP57"/>
<dbReference type="Proteomes" id="UP001234989">
    <property type="component" value="Chromosome 3"/>
</dbReference>
<name>A0AAF0TP57_SOLVR</name>
<gene>
    <name evidence="2" type="ORF">MTR67_013825</name>
</gene>
<evidence type="ECO:0000313" key="2">
    <source>
        <dbReference type="EMBL" id="WMV20440.1"/>
    </source>
</evidence>
<evidence type="ECO:0000256" key="1">
    <source>
        <dbReference type="SAM" id="MobiDB-lite"/>
    </source>
</evidence>
<accession>A0AAF0TP57</accession>
<feature type="compositionally biased region" description="Polar residues" evidence="1">
    <location>
        <begin position="83"/>
        <end position="93"/>
    </location>
</feature>
<proteinExistence type="predicted"/>
<sequence length="93" mass="10493">MNQNLVHQYLSMFSKICRAESHSAPRQRVQFEKIGSTKYVDGLVDADTNSENSWRSLGNFRNKAKPGSGQSDRVGRPDHRSTVHSSSPFGQRQ</sequence>
<keyword evidence="3" id="KW-1185">Reference proteome</keyword>
<evidence type="ECO:0000313" key="3">
    <source>
        <dbReference type="Proteomes" id="UP001234989"/>
    </source>
</evidence>
<organism evidence="2 3">
    <name type="scientific">Solanum verrucosum</name>
    <dbReference type="NCBI Taxonomy" id="315347"/>
    <lineage>
        <taxon>Eukaryota</taxon>
        <taxon>Viridiplantae</taxon>
        <taxon>Streptophyta</taxon>
        <taxon>Embryophyta</taxon>
        <taxon>Tracheophyta</taxon>
        <taxon>Spermatophyta</taxon>
        <taxon>Magnoliopsida</taxon>
        <taxon>eudicotyledons</taxon>
        <taxon>Gunneridae</taxon>
        <taxon>Pentapetalae</taxon>
        <taxon>asterids</taxon>
        <taxon>lamiids</taxon>
        <taxon>Solanales</taxon>
        <taxon>Solanaceae</taxon>
        <taxon>Solanoideae</taxon>
        <taxon>Solaneae</taxon>
        <taxon>Solanum</taxon>
    </lineage>
</organism>
<reference evidence="2" key="1">
    <citation type="submission" date="2023-08" db="EMBL/GenBank/DDBJ databases">
        <title>A de novo genome assembly of Solanum verrucosum Schlechtendal, a Mexican diploid species geographically isolated from the other diploid A-genome species in potato relatives.</title>
        <authorList>
            <person name="Hosaka K."/>
        </authorList>
    </citation>
    <scope>NUCLEOTIDE SEQUENCE</scope>
    <source>
        <tissue evidence="2">Young leaves</tissue>
    </source>
</reference>
<dbReference type="EMBL" id="CP133614">
    <property type="protein sequence ID" value="WMV20440.1"/>
    <property type="molecule type" value="Genomic_DNA"/>
</dbReference>
<feature type="region of interest" description="Disordered" evidence="1">
    <location>
        <begin position="48"/>
        <end position="93"/>
    </location>
</feature>